<gene>
    <name evidence="1" type="ORF">SAMN06269250_4385</name>
</gene>
<dbReference type="RefSeq" id="WP_097128298.1">
    <property type="nucleotide sequence ID" value="NZ_OCNH01000003.1"/>
</dbReference>
<reference evidence="2" key="1">
    <citation type="submission" date="2017-09" db="EMBL/GenBank/DDBJ databases">
        <authorList>
            <person name="Varghese N."/>
            <person name="Submissions S."/>
        </authorList>
    </citation>
    <scope>NUCLEOTIDE SEQUENCE [LARGE SCALE GENOMIC DNA]</scope>
    <source>
        <strain evidence="2">DSM 29961</strain>
    </source>
</reference>
<dbReference type="Proteomes" id="UP000219452">
    <property type="component" value="Unassembled WGS sequence"/>
</dbReference>
<keyword evidence="2" id="KW-1185">Reference proteome</keyword>
<accession>A0A286GCE0</accession>
<evidence type="ECO:0000313" key="1">
    <source>
        <dbReference type="EMBL" id="SOD93158.1"/>
    </source>
</evidence>
<organism evidence="1 2">
    <name type="scientific">Spirosoma fluviale</name>
    <dbReference type="NCBI Taxonomy" id="1597977"/>
    <lineage>
        <taxon>Bacteria</taxon>
        <taxon>Pseudomonadati</taxon>
        <taxon>Bacteroidota</taxon>
        <taxon>Cytophagia</taxon>
        <taxon>Cytophagales</taxon>
        <taxon>Cytophagaceae</taxon>
        <taxon>Spirosoma</taxon>
    </lineage>
</organism>
<dbReference type="EMBL" id="OCNH01000003">
    <property type="protein sequence ID" value="SOD93158.1"/>
    <property type="molecule type" value="Genomic_DNA"/>
</dbReference>
<name>A0A286GCE0_9BACT</name>
<sequence>MKYTSMKFAFIKPVFSVILPLSTPKTSDIQEFKELVKWAVFQQKLPFKLAKSSIRTEDYKANRFQ</sequence>
<dbReference type="AlphaFoldDB" id="A0A286GCE0"/>
<protein>
    <submittedName>
        <fullName evidence="1">Uncharacterized protein</fullName>
    </submittedName>
</protein>
<proteinExistence type="predicted"/>
<evidence type="ECO:0000313" key="2">
    <source>
        <dbReference type="Proteomes" id="UP000219452"/>
    </source>
</evidence>